<comment type="caution">
    <text evidence="2">The sequence shown here is derived from an EMBL/GenBank/DDBJ whole genome shotgun (WGS) entry which is preliminary data.</text>
</comment>
<dbReference type="GO" id="GO:0035695">
    <property type="term" value="P:mitophagy by internal vacuole formation"/>
    <property type="evidence" value="ECO:0007669"/>
    <property type="project" value="TreeGrafter"/>
</dbReference>
<dbReference type="PANTHER" id="PTHR21771:SF0">
    <property type="entry name" value="MITOCHONDRIA-EATING PROTEIN"/>
    <property type="match status" value="1"/>
</dbReference>
<protein>
    <recommendedName>
        <fullName evidence="4">Mitochondria-eating protein</fullName>
    </recommendedName>
</protein>
<dbReference type="GO" id="GO:0008289">
    <property type="term" value="F:lipid binding"/>
    <property type="evidence" value="ECO:0007669"/>
    <property type="project" value="UniProtKB-KW"/>
</dbReference>
<reference evidence="2" key="1">
    <citation type="submission" date="2024-06" db="EMBL/GenBank/DDBJ databases">
        <authorList>
            <person name="Liu X."/>
            <person name="Lenzi L."/>
            <person name="Haldenby T S."/>
            <person name="Uol C."/>
        </authorList>
    </citation>
    <scope>NUCLEOTIDE SEQUENCE</scope>
</reference>
<proteinExistence type="predicted"/>
<evidence type="ECO:0000313" key="3">
    <source>
        <dbReference type="Proteomes" id="UP001497525"/>
    </source>
</evidence>
<gene>
    <name evidence="2" type="ORF">CDAUBV1_LOCUS2573</name>
</gene>
<evidence type="ECO:0008006" key="4">
    <source>
        <dbReference type="Google" id="ProtNLM"/>
    </source>
</evidence>
<dbReference type="GO" id="GO:0035694">
    <property type="term" value="P:mitochondrial protein catabolic process"/>
    <property type="evidence" value="ECO:0007669"/>
    <property type="project" value="InterPro"/>
</dbReference>
<organism evidence="2 3">
    <name type="scientific">Calicophoron daubneyi</name>
    <name type="common">Rumen fluke</name>
    <name type="synonym">Paramphistomum daubneyi</name>
    <dbReference type="NCBI Taxonomy" id="300641"/>
    <lineage>
        <taxon>Eukaryota</taxon>
        <taxon>Metazoa</taxon>
        <taxon>Spiralia</taxon>
        <taxon>Lophotrochozoa</taxon>
        <taxon>Platyhelminthes</taxon>
        <taxon>Trematoda</taxon>
        <taxon>Digenea</taxon>
        <taxon>Plagiorchiida</taxon>
        <taxon>Pronocephalata</taxon>
        <taxon>Paramphistomoidea</taxon>
        <taxon>Paramphistomidae</taxon>
        <taxon>Calicophoron</taxon>
    </lineage>
</organism>
<dbReference type="AlphaFoldDB" id="A0AAV2T4Q6"/>
<accession>A0AAV2T4Q6</accession>
<sequence length="562" mass="64154">MAYIVTERHIQQTADILEHMRQWRSSSVNMTTAQNTSFCCSMMEETASLQHELFKILHQLVHRGALRIAEKQTQRARSTSPCSQSFVRGQNLSFSQSLNGINQNVPSTTYTQPSMIQSESKQSDADLLNMLVQSHNECDVLARKLKEQIRKQDIIMQNTSRYYTDPAGDQYPHRGNGLNRRYDYGQAVVPKTHSYYHEQPEGEYINRSLSSTPVTQPRMSREPMVVDMMRDEMNSRNPGAQLHLWLSPLVGRYNDIFTNKRTQTVELLQSRGPADYERSQRVVFYTVQVCFAITRQLLRRLYPALNARQQTGFNGQNDLSPYPEQGSFGDVPLGAQHLNTLVRACLRRLVRRPPPACACRMQSEQNFEQFERRSLVPRDPLSETELGCLSDLIREVCSLAWYLLSERQARASYPSDNGTNNVSLRVWHVDVDRSAKPGDTYDDKCYRKSFDSDAAAGLVHHYIWPCLLLFSRASYPSYSGNNQYASGYALRPEGLRSTELTACVLAKGEACTRHPGYAASHRDRAAALLNGEYPTPTRRPRSTTTATRRRCIAPRSRSMQRI</sequence>
<dbReference type="EMBL" id="CAXLJL010000068">
    <property type="protein sequence ID" value="CAL5130507.1"/>
    <property type="molecule type" value="Genomic_DNA"/>
</dbReference>
<dbReference type="InterPro" id="IPR026169">
    <property type="entry name" value="MIEAP"/>
</dbReference>
<dbReference type="Proteomes" id="UP001497525">
    <property type="component" value="Unassembled WGS sequence"/>
</dbReference>
<dbReference type="PANTHER" id="PTHR21771">
    <property type="entry name" value="MITOCHONDRIA-EATING PROTEIN-RELATED"/>
    <property type="match status" value="1"/>
</dbReference>
<feature type="compositionally biased region" description="Basic residues" evidence="1">
    <location>
        <begin position="547"/>
        <end position="562"/>
    </location>
</feature>
<evidence type="ECO:0000256" key="1">
    <source>
        <dbReference type="SAM" id="MobiDB-lite"/>
    </source>
</evidence>
<feature type="region of interest" description="Disordered" evidence="1">
    <location>
        <begin position="532"/>
        <end position="562"/>
    </location>
</feature>
<dbReference type="GO" id="GO:0005759">
    <property type="term" value="C:mitochondrial matrix"/>
    <property type="evidence" value="ECO:0007669"/>
    <property type="project" value="UniProtKB-SubCell"/>
</dbReference>
<dbReference type="GO" id="GO:0005741">
    <property type="term" value="C:mitochondrial outer membrane"/>
    <property type="evidence" value="ECO:0007669"/>
    <property type="project" value="UniProtKB-SubCell"/>
</dbReference>
<evidence type="ECO:0000313" key="2">
    <source>
        <dbReference type="EMBL" id="CAL5130507.1"/>
    </source>
</evidence>
<name>A0AAV2T4Q6_CALDB</name>